<dbReference type="OrthoDB" id="415460at2759"/>
<protein>
    <submittedName>
        <fullName evidence="1">Uncharacterized protein</fullName>
    </submittedName>
</protein>
<dbReference type="EMBL" id="JADCNL010000001">
    <property type="protein sequence ID" value="KAG0497038.1"/>
    <property type="molecule type" value="Genomic_DNA"/>
</dbReference>
<name>A0A835RUI4_VANPL</name>
<proteinExistence type="predicted"/>
<accession>A0A835RUI4</accession>
<dbReference type="AlphaFoldDB" id="A0A835RUI4"/>
<evidence type="ECO:0000313" key="2">
    <source>
        <dbReference type="Proteomes" id="UP000636800"/>
    </source>
</evidence>
<organism evidence="1 2">
    <name type="scientific">Vanilla planifolia</name>
    <name type="common">Vanilla</name>
    <dbReference type="NCBI Taxonomy" id="51239"/>
    <lineage>
        <taxon>Eukaryota</taxon>
        <taxon>Viridiplantae</taxon>
        <taxon>Streptophyta</taxon>
        <taxon>Embryophyta</taxon>
        <taxon>Tracheophyta</taxon>
        <taxon>Spermatophyta</taxon>
        <taxon>Magnoliopsida</taxon>
        <taxon>Liliopsida</taxon>
        <taxon>Asparagales</taxon>
        <taxon>Orchidaceae</taxon>
        <taxon>Vanilloideae</taxon>
        <taxon>Vanilleae</taxon>
        <taxon>Vanilla</taxon>
    </lineage>
</organism>
<sequence length="67" mass="7589">MKYNFDVVHHLCLLNDCLERLSERQLGANVPLLSVRAMTISYFRAPAVPCGHSHFHAPLSLSYVSFD</sequence>
<reference evidence="1 2" key="1">
    <citation type="journal article" date="2020" name="Nat. Food">
        <title>A phased Vanilla planifolia genome enables genetic improvement of flavour and production.</title>
        <authorList>
            <person name="Hasing T."/>
            <person name="Tang H."/>
            <person name="Brym M."/>
            <person name="Khazi F."/>
            <person name="Huang T."/>
            <person name="Chambers A.H."/>
        </authorList>
    </citation>
    <scope>NUCLEOTIDE SEQUENCE [LARGE SCALE GENOMIC DNA]</scope>
    <source>
        <tissue evidence="1">Leaf</tissue>
    </source>
</reference>
<keyword evidence="2" id="KW-1185">Reference proteome</keyword>
<gene>
    <name evidence="1" type="ORF">HPP92_001729</name>
</gene>
<evidence type="ECO:0000313" key="1">
    <source>
        <dbReference type="EMBL" id="KAG0497038.1"/>
    </source>
</evidence>
<comment type="caution">
    <text evidence="1">The sequence shown here is derived from an EMBL/GenBank/DDBJ whole genome shotgun (WGS) entry which is preliminary data.</text>
</comment>
<dbReference type="Proteomes" id="UP000636800">
    <property type="component" value="Chromosome 1"/>
</dbReference>